<proteinExistence type="predicted"/>
<evidence type="ECO:0000313" key="2">
    <source>
        <dbReference type="Proteomes" id="UP001549106"/>
    </source>
</evidence>
<name>A0ABV2LY75_9FIRM</name>
<protein>
    <submittedName>
        <fullName evidence="1">Uncharacterized protein</fullName>
    </submittedName>
</protein>
<evidence type="ECO:0000313" key="1">
    <source>
        <dbReference type="EMBL" id="MET3749165.1"/>
    </source>
</evidence>
<comment type="caution">
    <text evidence="1">The sequence shown here is derived from an EMBL/GenBank/DDBJ whole genome shotgun (WGS) entry which is preliminary data.</text>
</comment>
<dbReference type="EMBL" id="JBEPMJ010000002">
    <property type="protein sequence ID" value="MET3749165.1"/>
    <property type="molecule type" value="Genomic_DNA"/>
</dbReference>
<dbReference type="Proteomes" id="UP001549106">
    <property type="component" value="Unassembled WGS sequence"/>
</dbReference>
<gene>
    <name evidence="1" type="ORF">ABID24_000388</name>
</gene>
<keyword evidence="2" id="KW-1185">Reference proteome</keyword>
<sequence>MRNVDEPDIWGNANYLKYIRKKTLTFQGKIDYLKDKLAKIGQAKSQFAFHVYEHVKEQCPNADATFKENLITMVGVPGFHLLEEAGYIELLSFSPTIMLKTSFMPSSLIPSTTMLPAS</sequence>
<reference evidence="1 2" key="1">
    <citation type="submission" date="2024-06" db="EMBL/GenBank/DDBJ databases">
        <title>Genomic Encyclopedia of Type Strains, Phase IV (KMG-IV): sequencing the most valuable type-strain genomes for metagenomic binning, comparative biology and taxonomic classification.</title>
        <authorList>
            <person name="Goeker M."/>
        </authorList>
    </citation>
    <scope>NUCLEOTIDE SEQUENCE [LARGE SCALE GENOMIC DNA]</scope>
    <source>
        <strain evidence="1 2">DSM 29492</strain>
    </source>
</reference>
<accession>A0ABV2LY75</accession>
<organism evidence="1 2">
    <name type="scientific">Blautia caecimuris</name>
    <dbReference type="NCBI Taxonomy" id="1796615"/>
    <lineage>
        <taxon>Bacteria</taxon>
        <taxon>Bacillati</taxon>
        <taxon>Bacillota</taxon>
        <taxon>Clostridia</taxon>
        <taxon>Lachnospirales</taxon>
        <taxon>Lachnospiraceae</taxon>
        <taxon>Blautia</taxon>
    </lineage>
</organism>